<dbReference type="Pfam" id="PF01812">
    <property type="entry name" value="5-FTHF_cyc-lig"/>
    <property type="match status" value="1"/>
</dbReference>
<sequence length="294" mass="32102">MTAPARQPWDEVKPWRKEARSRILAARAALPPTLRQGMSAALMERLHAVLEEAEGPISFYWPFRSEPDLRPLMRTLAAEGIEIALPVGKKLGEPLTFRPWSPGCAMARGIWDIPIPATDLEVTPQTVIAPLVGFDTALYRLGYGGGFFDRTLAARKRPAEVIGVGFAMFQLPSIKPQQHDIPMGRIVTERSAGLAPGNSASSPVCYADESDRRYAGDFDAAEIASLLQPLESVLPPERLPLVEFIYWRLGVQPAARSNGTPPADIEAHFGKLIPRVADDGIHAALQALRATLLS</sequence>
<evidence type="ECO:0000256" key="4">
    <source>
        <dbReference type="RuleBase" id="RU361279"/>
    </source>
</evidence>
<evidence type="ECO:0000313" key="6">
    <source>
        <dbReference type="Proteomes" id="UP001271769"/>
    </source>
</evidence>
<evidence type="ECO:0000256" key="2">
    <source>
        <dbReference type="ARBA" id="ARBA00022741"/>
    </source>
</evidence>
<protein>
    <recommendedName>
        <fullName evidence="4">5-formyltetrahydrofolate cyclo-ligase</fullName>
        <ecNumber evidence="4">6.3.3.2</ecNumber>
    </recommendedName>
</protein>
<dbReference type="SUPFAM" id="SSF100950">
    <property type="entry name" value="NagB/RpiA/CoA transferase-like"/>
    <property type="match status" value="1"/>
</dbReference>
<reference evidence="5 6" key="1">
    <citation type="journal article" date="2013" name="Antonie Van Leeuwenhoek">
        <title>Dongia rigui sp. nov., isolated from freshwater of a large wetland in Korea.</title>
        <authorList>
            <person name="Baik K.S."/>
            <person name="Hwang Y.M."/>
            <person name="Choi J.S."/>
            <person name="Kwon J."/>
            <person name="Seong C.N."/>
        </authorList>
    </citation>
    <scope>NUCLEOTIDE SEQUENCE [LARGE SCALE GENOMIC DNA]</scope>
    <source>
        <strain evidence="5 6">04SU4-P</strain>
    </source>
</reference>
<proteinExistence type="inferred from homology"/>
<name>A0ABU5DZJ9_9PROT</name>
<comment type="cofactor">
    <cofactor evidence="4">
        <name>Mg(2+)</name>
        <dbReference type="ChEBI" id="CHEBI:18420"/>
    </cofactor>
</comment>
<keyword evidence="5" id="KW-0436">Ligase</keyword>
<dbReference type="EC" id="6.3.3.2" evidence="4"/>
<dbReference type="InterPro" id="IPR024185">
    <property type="entry name" value="FTHF_cligase-like_sf"/>
</dbReference>
<dbReference type="NCBIfam" id="TIGR02727">
    <property type="entry name" value="MTHFS_bact"/>
    <property type="match status" value="1"/>
</dbReference>
<evidence type="ECO:0000256" key="3">
    <source>
        <dbReference type="ARBA" id="ARBA00022840"/>
    </source>
</evidence>
<dbReference type="PANTHER" id="PTHR23407:SF1">
    <property type="entry name" value="5-FORMYLTETRAHYDROFOLATE CYCLO-LIGASE"/>
    <property type="match status" value="1"/>
</dbReference>
<comment type="catalytic activity">
    <reaction evidence="4">
        <text>(6S)-5-formyl-5,6,7,8-tetrahydrofolate + ATP = (6R)-5,10-methenyltetrahydrofolate + ADP + phosphate</text>
        <dbReference type="Rhea" id="RHEA:10488"/>
        <dbReference type="ChEBI" id="CHEBI:30616"/>
        <dbReference type="ChEBI" id="CHEBI:43474"/>
        <dbReference type="ChEBI" id="CHEBI:57455"/>
        <dbReference type="ChEBI" id="CHEBI:57457"/>
        <dbReference type="ChEBI" id="CHEBI:456216"/>
        <dbReference type="EC" id="6.3.3.2"/>
    </reaction>
</comment>
<keyword evidence="3 4" id="KW-0067">ATP-binding</keyword>
<dbReference type="RefSeq" id="WP_320501233.1">
    <property type="nucleotide sequence ID" value="NZ_JAXCLX010000002.1"/>
</dbReference>
<keyword evidence="4" id="KW-0460">Magnesium</keyword>
<evidence type="ECO:0000256" key="1">
    <source>
        <dbReference type="ARBA" id="ARBA00010638"/>
    </source>
</evidence>
<accession>A0ABU5DZJ9</accession>
<comment type="similarity">
    <text evidence="1 4">Belongs to the 5-formyltetrahydrofolate cyclo-ligase family.</text>
</comment>
<comment type="caution">
    <text evidence="5">The sequence shown here is derived from an EMBL/GenBank/DDBJ whole genome shotgun (WGS) entry which is preliminary data.</text>
</comment>
<evidence type="ECO:0000313" key="5">
    <source>
        <dbReference type="EMBL" id="MDY0872759.1"/>
    </source>
</evidence>
<organism evidence="5 6">
    <name type="scientific">Dongia rigui</name>
    <dbReference type="NCBI Taxonomy" id="940149"/>
    <lineage>
        <taxon>Bacteria</taxon>
        <taxon>Pseudomonadati</taxon>
        <taxon>Pseudomonadota</taxon>
        <taxon>Alphaproteobacteria</taxon>
        <taxon>Rhodospirillales</taxon>
        <taxon>Dongiaceae</taxon>
        <taxon>Dongia</taxon>
    </lineage>
</organism>
<dbReference type="Proteomes" id="UP001271769">
    <property type="component" value="Unassembled WGS sequence"/>
</dbReference>
<dbReference type="InterPro" id="IPR002698">
    <property type="entry name" value="FTHF_cligase"/>
</dbReference>
<dbReference type="EMBL" id="JAXCLX010000002">
    <property type="protein sequence ID" value="MDY0872759.1"/>
    <property type="molecule type" value="Genomic_DNA"/>
</dbReference>
<dbReference type="GO" id="GO:0030272">
    <property type="term" value="F:5-formyltetrahydrofolate cyclo-ligase activity"/>
    <property type="evidence" value="ECO:0007669"/>
    <property type="project" value="UniProtKB-EC"/>
</dbReference>
<keyword evidence="6" id="KW-1185">Reference proteome</keyword>
<dbReference type="PANTHER" id="PTHR23407">
    <property type="entry name" value="ATPASE INHIBITOR/5-FORMYLTETRAHYDROFOLATE CYCLO-LIGASE"/>
    <property type="match status" value="1"/>
</dbReference>
<dbReference type="Gene3D" id="3.40.50.10420">
    <property type="entry name" value="NagB/RpiA/CoA transferase-like"/>
    <property type="match status" value="1"/>
</dbReference>
<dbReference type="InterPro" id="IPR037171">
    <property type="entry name" value="NagB/RpiA_transferase-like"/>
</dbReference>
<keyword evidence="2 4" id="KW-0547">Nucleotide-binding</keyword>
<keyword evidence="4" id="KW-0479">Metal-binding</keyword>
<gene>
    <name evidence="5" type="ORF">SMD31_12525</name>
</gene>